<dbReference type="OrthoDB" id="127293at2"/>
<keyword evidence="1" id="KW-0802">TPR repeat</keyword>
<dbReference type="InterPro" id="IPR019734">
    <property type="entry name" value="TPR_rpt"/>
</dbReference>
<evidence type="ECO:0000256" key="1">
    <source>
        <dbReference type="PROSITE-ProRule" id="PRU00339"/>
    </source>
</evidence>
<dbReference type="InterPro" id="IPR011990">
    <property type="entry name" value="TPR-like_helical_dom_sf"/>
</dbReference>
<evidence type="ECO:0000313" key="3">
    <source>
        <dbReference type="EMBL" id="SOB60827.1"/>
    </source>
</evidence>
<gene>
    <name evidence="3" type="ORF">DPRO_3908</name>
</gene>
<proteinExistence type="predicted"/>
<keyword evidence="4" id="KW-1185">Reference proteome</keyword>
<dbReference type="EMBL" id="LT907975">
    <property type="protein sequence ID" value="SOB60827.1"/>
    <property type="molecule type" value="Genomic_DNA"/>
</dbReference>
<dbReference type="PROSITE" id="PS50293">
    <property type="entry name" value="TPR_REGION"/>
    <property type="match status" value="1"/>
</dbReference>
<reference evidence="4" key="1">
    <citation type="submission" date="2017-09" db="EMBL/GenBank/DDBJ databases">
        <authorList>
            <person name="Regsiter A."/>
            <person name="William W."/>
        </authorList>
    </citation>
    <scope>NUCLEOTIDE SEQUENCE [LARGE SCALE GENOMIC DNA]</scope>
    <source>
        <strain evidence="4">500-1</strain>
    </source>
</reference>
<dbReference type="AlphaFoldDB" id="A0A2C8FDH1"/>
<feature type="signal peptide" evidence="2">
    <location>
        <begin position="1"/>
        <end position="27"/>
    </location>
</feature>
<dbReference type="PROSITE" id="PS51257">
    <property type="entry name" value="PROKAR_LIPOPROTEIN"/>
    <property type="match status" value="1"/>
</dbReference>
<feature type="repeat" description="TPR" evidence="1">
    <location>
        <begin position="56"/>
        <end position="89"/>
    </location>
</feature>
<dbReference type="PROSITE" id="PS50005">
    <property type="entry name" value="TPR"/>
    <property type="match status" value="2"/>
</dbReference>
<name>A0A2C8FDH1_9BACT</name>
<dbReference type="SMART" id="SM00028">
    <property type="entry name" value="TPR"/>
    <property type="match status" value="2"/>
</dbReference>
<evidence type="ECO:0000256" key="2">
    <source>
        <dbReference type="SAM" id="SignalP"/>
    </source>
</evidence>
<dbReference type="SUPFAM" id="SSF48452">
    <property type="entry name" value="TPR-like"/>
    <property type="match status" value="1"/>
</dbReference>
<feature type="chain" id="PRO_5012338370" evidence="2">
    <location>
        <begin position="28"/>
        <end position="168"/>
    </location>
</feature>
<dbReference type="RefSeq" id="WP_097013496.1">
    <property type="nucleotide sequence ID" value="NZ_LT907975.1"/>
</dbReference>
<dbReference type="KEGG" id="pprf:DPRO_3908"/>
<dbReference type="Gene3D" id="1.25.40.10">
    <property type="entry name" value="Tetratricopeptide repeat domain"/>
    <property type="match status" value="1"/>
</dbReference>
<dbReference type="Pfam" id="PF13414">
    <property type="entry name" value="TPR_11"/>
    <property type="match status" value="1"/>
</dbReference>
<feature type="repeat" description="TPR" evidence="1">
    <location>
        <begin position="22"/>
        <end position="55"/>
    </location>
</feature>
<protein>
    <submittedName>
        <fullName evidence="3">Uncharacterized protein</fullName>
    </submittedName>
</protein>
<evidence type="ECO:0000313" key="4">
    <source>
        <dbReference type="Proteomes" id="UP000219215"/>
    </source>
</evidence>
<organism evidence="3 4">
    <name type="scientific">Pseudodesulfovibrio profundus</name>
    <dbReference type="NCBI Taxonomy" id="57320"/>
    <lineage>
        <taxon>Bacteria</taxon>
        <taxon>Pseudomonadati</taxon>
        <taxon>Thermodesulfobacteriota</taxon>
        <taxon>Desulfovibrionia</taxon>
        <taxon>Desulfovibrionales</taxon>
        <taxon>Desulfovibrionaceae</taxon>
    </lineage>
</organism>
<sequence length="168" mass="19030">MTKKVYLTTISLSLLVILIGCPPPHQTSGNISMALKDYEQAVVQYQKGLESDPDSVTLLTGLGRAHYNLGEYDEAIEAFQHSLDIEEYPLASFYLGLTYIAKDEREKGFRILHAFRYTGKRYLTKSVRDMAYYLEPQTTATSEEITTKMFRAWNDGLAMEEDAARPGN</sequence>
<accession>A0A2C8FDH1</accession>
<keyword evidence="2" id="KW-0732">Signal</keyword>
<dbReference type="Proteomes" id="UP000219215">
    <property type="component" value="Chromosome DPRO"/>
</dbReference>